<evidence type="ECO:0008006" key="4">
    <source>
        <dbReference type="Google" id="ProtNLM"/>
    </source>
</evidence>
<dbReference type="eggNOG" id="COG2861">
    <property type="taxonomic scope" value="Bacteria"/>
</dbReference>
<reference evidence="3" key="1">
    <citation type="journal article" date="2009" name="Appl. Environ. Microbiol.">
        <title>Complete genome sequence of the chemolithoautotrophic marine magnetotactic coccus strain MC-1.</title>
        <authorList>
            <person name="Schubbe S."/>
            <person name="Williams T.J."/>
            <person name="Xie G."/>
            <person name="Kiss H.E."/>
            <person name="Brettin T.S."/>
            <person name="Martinez D."/>
            <person name="Ross C.A."/>
            <person name="Schuler D."/>
            <person name="Cox B.L."/>
            <person name="Nealson K.H."/>
            <person name="Bazylinski D.A."/>
        </authorList>
    </citation>
    <scope>NUCLEOTIDE SEQUENCE [LARGE SCALE GENOMIC DNA]</scope>
    <source>
        <strain evidence="3">ATCC BAA-1437 / JCM 17883 / MC-1</strain>
    </source>
</reference>
<feature type="region of interest" description="Disordered" evidence="1">
    <location>
        <begin position="64"/>
        <end position="218"/>
    </location>
</feature>
<feature type="compositionally biased region" description="Acidic residues" evidence="1">
    <location>
        <begin position="166"/>
        <end position="177"/>
    </location>
</feature>
<keyword evidence="3" id="KW-1185">Reference proteome</keyword>
<dbReference type="HOGENOM" id="CLU_565965_0_0_5"/>
<dbReference type="STRING" id="156889.Mmc1_3508"/>
<accession>A0LDF0</accession>
<dbReference type="CDD" id="cd10936">
    <property type="entry name" value="CE4_DAC2"/>
    <property type="match status" value="1"/>
</dbReference>
<dbReference type="AlphaFoldDB" id="A0LDF0"/>
<evidence type="ECO:0000313" key="3">
    <source>
        <dbReference type="Proteomes" id="UP000002586"/>
    </source>
</evidence>
<dbReference type="SUPFAM" id="SSF88713">
    <property type="entry name" value="Glycoside hydrolase/deacetylase"/>
    <property type="match status" value="1"/>
</dbReference>
<feature type="compositionally biased region" description="Basic and acidic residues" evidence="1">
    <location>
        <begin position="201"/>
        <end position="218"/>
    </location>
</feature>
<dbReference type="KEGG" id="mgm:Mmc1_3508"/>
<dbReference type="InterPro" id="IPR006837">
    <property type="entry name" value="Divergent_DAC"/>
</dbReference>
<dbReference type="EMBL" id="CP000471">
    <property type="protein sequence ID" value="ABK45993.1"/>
    <property type="molecule type" value="Genomic_DNA"/>
</dbReference>
<dbReference type="InterPro" id="IPR011330">
    <property type="entry name" value="Glyco_hydro/deAcase_b/a-brl"/>
</dbReference>
<feature type="compositionally biased region" description="Basic and acidic residues" evidence="1">
    <location>
        <begin position="91"/>
        <end position="100"/>
    </location>
</feature>
<dbReference type="GO" id="GO:0005975">
    <property type="term" value="P:carbohydrate metabolic process"/>
    <property type="evidence" value="ECO:0007669"/>
    <property type="project" value="InterPro"/>
</dbReference>
<dbReference type="PANTHER" id="PTHR30105:SF2">
    <property type="entry name" value="DIVERGENT POLYSACCHARIDE DEACETYLASE SUPERFAMILY"/>
    <property type="match status" value="1"/>
</dbReference>
<name>A0LDF0_MAGMM</name>
<evidence type="ECO:0000313" key="2">
    <source>
        <dbReference type="EMBL" id="ABK45993.1"/>
    </source>
</evidence>
<proteinExistence type="predicted"/>
<gene>
    <name evidence="2" type="ordered locus">Mmc1_3508</name>
</gene>
<dbReference type="Gene3D" id="3.20.20.370">
    <property type="entry name" value="Glycoside hydrolase/deacetylase"/>
    <property type="match status" value="1"/>
</dbReference>
<reference evidence="2 3" key="2">
    <citation type="journal article" date="2012" name="Int. J. Syst. Evol. Microbiol.">
        <title>Magnetococcus marinus gen. nov., sp. nov., a marine, magnetotactic bacterium that represents a novel lineage (Magnetococcaceae fam. nov.; Magnetococcales ord. nov.) at the base of the Alphaproteobacteria.</title>
        <authorList>
            <person name="Bazylinski D.A."/>
            <person name="Williams T.J."/>
            <person name="Lefevre C.T."/>
            <person name="Berg R.J."/>
            <person name="Zhang C.L."/>
            <person name="Bowser S.S."/>
            <person name="Dean A.J."/>
            <person name="Beveridge T.J."/>
        </authorList>
    </citation>
    <scope>NUCLEOTIDE SEQUENCE [LARGE SCALE GENOMIC DNA]</scope>
    <source>
        <strain evidence="3">ATCC BAA-1437 / JCM 17883 / MC-1</strain>
    </source>
</reference>
<protein>
    <recommendedName>
        <fullName evidence="4">Divergent polysaccharide deacetylase family protein</fullName>
    </recommendedName>
</protein>
<dbReference type="Pfam" id="PF04748">
    <property type="entry name" value="Polysacc_deac_2"/>
    <property type="match status" value="1"/>
</dbReference>
<evidence type="ECO:0000256" key="1">
    <source>
        <dbReference type="SAM" id="MobiDB-lite"/>
    </source>
</evidence>
<organism evidence="2 3">
    <name type="scientific">Magnetococcus marinus (strain ATCC BAA-1437 / JCM 17883 / MC-1)</name>
    <dbReference type="NCBI Taxonomy" id="156889"/>
    <lineage>
        <taxon>Bacteria</taxon>
        <taxon>Pseudomonadati</taxon>
        <taxon>Pseudomonadota</taxon>
        <taxon>Magnetococcia</taxon>
        <taxon>Magnetococcales</taxon>
        <taxon>Magnetococcaceae</taxon>
        <taxon>Magnetococcus</taxon>
    </lineage>
</organism>
<feature type="compositionally biased region" description="Basic and acidic residues" evidence="1">
    <location>
        <begin position="65"/>
        <end position="80"/>
    </location>
</feature>
<dbReference type="PANTHER" id="PTHR30105">
    <property type="entry name" value="UNCHARACTERIZED YIBQ-RELATED"/>
    <property type="match status" value="1"/>
</dbReference>
<dbReference type="Proteomes" id="UP000002586">
    <property type="component" value="Chromosome"/>
</dbReference>
<sequence>MGFLAYLWVAGPWAQLEPEYNLHAWAEGSLPRAELRHAVASAAVGRTDGLEHGIVTAALQLNARADSKSPVRGGEAEPIERVPSNPDTGQAEERLGKAVKGEPTITPTEVPERAQPSQANTQGVAADSQVEEEADTVLKATPSEASSEPATKAATDLEQAKPTPAELEEQPSVEIEADGEKGGLGPSATPATQPLVPSETAKAHGDDKSHPKSESKSDILYEEHLSEDLDKPEPPAVVEKKPVPAKHSHMVKIAVIIDDLGYNGGVGRGIVSLPADITLAVLPGGPYSRQLVNMAHKKGQEIILHQPMQPQGYPRVNPGPGALLEGMDADEIAEVLNHNLERFPEVVGINNHMGSALTENRVIMNDVMKVLVKRELYFIDSRTSPRSVAYRAALSHGVPRAKRSVFLDNKRTVAAILKRLQEAEEIAKRSGSAIAIGHPYGVTLQALKQWLPGLQARGIVVVRASNLLVPESSRKWFKPASP</sequence>